<reference evidence="7 8" key="1">
    <citation type="submission" date="2015-10" db="EMBL/GenBank/DDBJ databases">
        <title>Mycobacterium gordonae draft genome assembly.</title>
        <authorList>
            <person name="Ustinova V."/>
            <person name="Smirnova T."/>
            <person name="Blagodatskikh K."/>
            <person name="Varlamov D."/>
            <person name="Larionova E."/>
            <person name="Chernousova L."/>
        </authorList>
    </citation>
    <scope>NUCLEOTIDE SEQUENCE [LARGE SCALE GENOMIC DNA]</scope>
    <source>
        <strain evidence="7 8">CTRI 14-8773</strain>
    </source>
</reference>
<dbReference type="NCBIfam" id="TIGR01806">
    <property type="entry name" value="CM_mono2"/>
    <property type="match status" value="1"/>
</dbReference>
<dbReference type="InterPro" id="IPR036263">
    <property type="entry name" value="Chorismate_II_sf"/>
</dbReference>
<dbReference type="UniPathway" id="UPA00120">
    <property type="reaction ID" value="UER00203"/>
</dbReference>
<name>A0A0Q2MEE7_MYCGO</name>
<keyword evidence="3" id="KW-0732">Signal</keyword>
<dbReference type="GO" id="GO:0004106">
    <property type="term" value="F:chorismate mutase activity"/>
    <property type="evidence" value="ECO:0007669"/>
    <property type="project" value="UniProtKB-EC"/>
</dbReference>
<evidence type="ECO:0000256" key="5">
    <source>
        <dbReference type="PIRNR" id="PIRNR026640"/>
    </source>
</evidence>
<dbReference type="EC" id="5.4.99.5" evidence="2 5"/>
<dbReference type="AlphaFoldDB" id="A0A0Q2MEE7"/>
<keyword evidence="4 5" id="KW-0413">Isomerase</keyword>
<evidence type="ECO:0000256" key="2">
    <source>
        <dbReference type="ARBA" id="ARBA00012404"/>
    </source>
</evidence>
<evidence type="ECO:0000313" key="8">
    <source>
        <dbReference type="Proteomes" id="UP000051677"/>
    </source>
</evidence>
<feature type="domain" description="Chorismate mutase" evidence="6">
    <location>
        <begin position="16"/>
        <end position="107"/>
    </location>
</feature>
<organism evidence="7 8">
    <name type="scientific">Mycobacterium gordonae</name>
    <dbReference type="NCBI Taxonomy" id="1778"/>
    <lineage>
        <taxon>Bacteria</taxon>
        <taxon>Bacillati</taxon>
        <taxon>Actinomycetota</taxon>
        <taxon>Actinomycetes</taxon>
        <taxon>Mycobacteriales</taxon>
        <taxon>Mycobacteriaceae</taxon>
        <taxon>Mycobacterium</taxon>
    </lineage>
</organism>
<dbReference type="Proteomes" id="UP000051677">
    <property type="component" value="Unassembled WGS sequence"/>
</dbReference>
<dbReference type="SMART" id="SM00830">
    <property type="entry name" value="CM_2"/>
    <property type="match status" value="1"/>
</dbReference>
<dbReference type="InterPro" id="IPR002701">
    <property type="entry name" value="CM_II_prokaryot"/>
</dbReference>
<sequence length="193" mass="20222">MLHAASRAALVVVALVLAGGPAPQSRAEGSGPLTALVDALAERLAIAEPVAAYKWGAHAAIEDPVRVQQELVTLREDAASAQVDPDYVARVFSDQIAATEAIEYSRFADWKLAPAAVPPAPADLAASRAAIDALNTKILSHISLNWGLLNSPACPGLLRNARSEVTRLRGLDNLYQRALTAATAAYCQAQPPA</sequence>
<comment type="catalytic activity">
    <reaction evidence="5">
        <text>chorismate = prephenate</text>
        <dbReference type="Rhea" id="RHEA:13897"/>
        <dbReference type="ChEBI" id="CHEBI:29748"/>
        <dbReference type="ChEBI" id="CHEBI:29934"/>
        <dbReference type="EC" id="5.4.99.5"/>
    </reaction>
</comment>
<gene>
    <name evidence="7" type="ORF">AO501_27245</name>
</gene>
<proteinExistence type="predicted"/>
<dbReference type="Gene3D" id="1.20.59.10">
    <property type="entry name" value="Chorismate mutase"/>
    <property type="match status" value="1"/>
</dbReference>
<dbReference type="InterPro" id="IPR051331">
    <property type="entry name" value="Chorismate_mutase-related"/>
</dbReference>
<dbReference type="Pfam" id="PF01817">
    <property type="entry name" value="CM_2"/>
    <property type="match status" value="1"/>
</dbReference>
<dbReference type="InterPro" id="IPR036979">
    <property type="entry name" value="CM_dom_sf"/>
</dbReference>
<dbReference type="PANTHER" id="PTHR38041:SF2">
    <property type="entry name" value="SECRETED CHORISMATE MUTASE"/>
    <property type="match status" value="1"/>
</dbReference>
<evidence type="ECO:0000256" key="1">
    <source>
        <dbReference type="ARBA" id="ARBA00004817"/>
    </source>
</evidence>
<dbReference type="PROSITE" id="PS51168">
    <property type="entry name" value="CHORISMATE_MUT_2"/>
    <property type="match status" value="1"/>
</dbReference>
<evidence type="ECO:0000256" key="4">
    <source>
        <dbReference type="ARBA" id="ARBA00023235"/>
    </source>
</evidence>
<dbReference type="RefSeq" id="WP_055578931.1">
    <property type="nucleotide sequence ID" value="NZ_LKTM01000224.1"/>
</dbReference>
<comment type="function">
    <text evidence="5">Catalyzes the Claisen rearrangement of chorismate to prephenate.</text>
</comment>
<dbReference type="OrthoDB" id="3825510at2"/>
<evidence type="ECO:0000313" key="7">
    <source>
        <dbReference type="EMBL" id="KQH78159.1"/>
    </source>
</evidence>
<protein>
    <recommendedName>
        <fullName evidence="2 5">Chorismate mutase</fullName>
        <ecNumber evidence="2 5">5.4.99.5</ecNumber>
    </recommendedName>
</protein>
<evidence type="ECO:0000259" key="6">
    <source>
        <dbReference type="PROSITE" id="PS51168"/>
    </source>
</evidence>
<comment type="caution">
    <text evidence="7">The sequence shown here is derived from an EMBL/GenBank/DDBJ whole genome shotgun (WGS) entry which is preliminary data.</text>
</comment>
<dbReference type="SUPFAM" id="SSF48600">
    <property type="entry name" value="Chorismate mutase II"/>
    <property type="match status" value="1"/>
</dbReference>
<dbReference type="GO" id="GO:0009697">
    <property type="term" value="P:salicylic acid biosynthetic process"/>
    <property type="evidence" value="ECO:0007669"/>
    <property type="project" value="TreeGrafter"/>
</dbReference>
<evidence type="ECO:0000256" key="3">
    <source>
        <dbReference type="ARBA" id="ARBA00022729"/>
    </source>
</evidence>
<dbReference type="InterPro" id="IPR008240">
    <property type="entry name" value="Chorismate_mutase_periplasmic"/>
</dbReference>
<dbReference type="PIRSF" id="PIRSF026640">
    <property type="entry name" value="Peripl_chor_mut"/>
    <property type="match status" value="1"/>
</dbReference>
<dbReference type="STRING" id="1778.A9W97_19565"/>
<dbReference type="GO" id="GO:0046417">
    <property type="term" value="P:chorismate metabolic process"/>
    <property type="evidence" value="ECO:0007669"/>
    <property type="project" value="InterPro"/>
</dbReference>
<dbReference type="NCBIfam" id="NF006741">
    <property type="entry name" value="PRK09269.1"/>
    <property type="match status" value="1"/>
</dbReference>
<dbReference type="PANTHER" id="PTHR38041">
    <property type="entry name" value="CHORISMATE MUTASE"/>
    <property type="match status" value="1"/>
</dbReference>
<accession>A0A0Q2MEE7</accession>
<comment type="pathway">
    <text evidence="1 5">Metabolic intermediate biosynthesis; prephenate biosynthesis; prephenate from chorismate: step 1/1.</text>
</comment>
<dbReference type="EMBL" id="LKTM01000224">
    <property type="protein sequence ID" value="KQH78159.1"/>
    <property type="molecule type" value="Genomic_DNA"/>
</dbReference>